<evidence type="ECO:0000256" key="2">
    <source>
        <dbReference type="ARBA" id="ARBA00013090"/>
    </source>
</evidence>
<evidence type="ECO:0000256" key="6">
    <source>
        <dbReference type="ARBA" id="ARBA00023316"/>
    </source>
</evidence>
<evidence type="ECO:0000256" key="1">
    <source>
        <dbReference type="ARBA" id="ARBA00001602"/>
    </source>
</evidence>
<dbReference type="InterPro" id="IPR015942">
    <property type="entry name" value="Asp/Glu/hydantoin_racemase"/>
</dbReference>
<dbReference type="InterPro" id="IPR033134">
    <property type="entry name" value="Asp/Glu_racemase_AS_2"/>
</dbReference>
<dbReference type="PROSITE" id="PS00924">
    <property type="entry name" value="ASP_GLU_RACEMASE_2"/>
    <property type="match status" value="1"/>
</dbReference>
<evidence type="ECO:0000256" key="7">
    <source>
        <dbReference type="HAMAP-Rule" id="MF_00258"/>
    </source>
</evidence>
<feature type="active site" description="Proton donor/acceptor" evidence="7">
    <location>
        <position position="182"/>
    </location>
</feature>
<evidence type="ECO:0000256" key="3">
    <source>
        <dbReference type="ARBA" id="ARBA00022960"/>
    </source>
</evidence>
<feature type="binding site" evidence="7">
    <location>
        <begin position="43"/>
        <end position="44"/>
    </location>
    <ligand>
        <name>substrate</name>
    </ligand>
</feature>
<sequence>MADNRPIGLFDSGVGGLSVLSEIKKNLSKESFVFLADQIHNPYGEKSKRELKNLSARVTKFLLRHKIKLLVVACNTATCYALDFLRKKFKIPIVGVVPAIKPAQAVSKAKRIVVMSTPATAKSAYLSELIADFASDITILRLGCEGLEEAIEYLNKKNIAKVLDVYTKKIQEFGTDTIVLGCTHYPFIKTQLQARVDRKVKIIDSGPAIASRVKDILKNNKQLADKKSADYFFTTGDAKKFSKVASTLLQYKVVGEKVHI</sequence>
<accession>A0A1F5FYD5</accession>
<protein>
    <recommendedName>
        <fullName evidence="2 7">Glutamate racemase</fullName>
        <ecNumber evidence="2 7">5.1.1.3</ecNumber>
    </recommendedName>
</protein>
<feature type="active site" description="Proton donor/acceptor" evidence="7">
    <location>
        <position position="74"/>
    </location>
</feature>
<dbReference type="PANTHER" id="PTHR21198:SF3">
    <property type="entry name" value="GLUTAMATE RACEMASE"/>
    <property type="match status" value="1"/>
</dbReference>
<evidence type="ECO:0000313" key="9">
    <source>
        <dbReference type="Proteomes" id="UP000179252"/>
    </source>
</evidence>
<keyword evidence="6 7" id="KW-0961">Cell wall biogenesis/degradation</keyword>
<organism evidence="8 9">
    <name type="scientific">Candidatus Curtissbacteria bacterium RBG_13_40_7</name>
    <dbReference type="NCBI Taxonomy" id="1797706"/>
    <lineage>
        <taxon>Bacteria</taxon>
        <taxon>Candidatus Curtissiibacteriota</taxon>
    </lineage>
</organism>
<name>A0A1F5FYD5_9BACT</name>
<dbReference type="AlphaFoldDB" id="A0A1F5FYD5"/>
<comment type="similarity">
    <text evidence="7">Belongs to the aspartate/glutamate racemases family.</text>
</comment>
<evidence type="ECO:0000256" key="4">
    <source>
        <dbReference type="ARBA" id="ARBA00022984"/>
    </source>
</evidence>
<dbReference type="GO" id="GO:0071555">
    <property type="term" value="P:cell wall organization"/>
    <property type="evidence" value="ECO:0007669"/>
    <property type="project" value="UniProtKB-KW"/>
</dbReference>
<dbReference type="Gene3D" id="3.40.50.1860">
    <property type="match status" value="2"/>
</dbReference>
<dbReference type="Proteomes" id="UP000179252">
    <property type="component" value="Unassembled WGS sequence"/>
</dbReference>
<dbReference type="PANTHER" id="PTHR21198">
    <property type="entry name" value="GLUTAMATE RACEMASE"/>
    <property type="match status" value="1"/>
</dbReference>
<feature type="binding site" evidence="7">
    <location>
        <begin position="75"/>
        <end position="76"/>
    </location>
    <ligand>
        <name>substrate</name>
    </ligand>
</feature>
<feature type="binding site" evidence="7">
    <location>
        <begin position="183"/>
        <end position="184"/>
    </location>
    <ligand>
        <name>substrate</name>
    </ligand>
</feature>
<gene>
    <name evidence="7" type="primary">murI</name>
    <name evidence="8" type="ORF">A2165_02325</name>
</gene>
<dbReference type="HAMAP" id="MF_00258">
    <property type="entry name" value="Glu_racemase"/>
    <property type="match status" value="1"/>
</dbReference>
<dbReference type="UniPathway" id="UPA00219"/>
<dbReference type="NCBIfam" id="TIGR00067">
    <property type="entry name" value="glut_race"/>
    <property type="match status" value="1"/>
</dbReference>
<keyword evidence="4 7" id="KW-0573">Peptidoglycan synthesis</keyword>
<dbReference type="EC" id="5.1.1.3" evidence="2 7"/>
<comment type="catalytic activity">
    <reaction evidence="1 7">
        <text>L-glutamate = D-glutamate</text>
        <dbReference type="Rhea" id="RHEA:12813"/>
        <dbReference type="ChEBI" id="CHEBI:29985"/>
        <dbReference type="ChEBI" id="CHEBI:29986"/>
        <dbReference type="EC" id="5.1.1.3"/>
    </reaction>
</comment>
<comment type="function">
    <text evidence="7">Provides the (R)-glutamate required for cell wall biosynthesis.</text>
</comment>
<dbReference type="Pfam" id="PF01177">
    <property type="entry name" value="Asp_Glu_race"/>
    <property type="match status" value="1"/>
</dbReference>
<feature type="binding site" evidence="7">
    <location>
        <begin position="11"/>
        <end position="12"/>
    </location>
    <ligand>
        <name>substrate</name>
    </ligand>
</feature>
<dbReference type="GO" id="GO:0008881">
    <property type="term" value="F:glutamate racemase activity"/>
    <property type="evidence" value="ECO:0007669"/>
    <property type="project" value="UniProtKB-UniRule"/>
</dbReference>
<comment type="caution">
    <text evidence="8">The sequence shown here is derived from an EMBL/GenBank/DDBJ whole genome shotgun (WGS) entry which is preliminary data.</text>
</comment>
<reference evidence="8 9" key="1">
    <citation type="journal article" date="2016" name="Nat. Commun.">
        <title>Thousands of microbial genomes shed light on interconnected biogeochemical processes in an aquifer system.</title>
        <authorList>
            <person name="Anantharaman K."/>
            <person name="Brown C.T."/>
            <person name="Hug L.A."/>
            <person name="Sharon I."/>
            <person name="Castelle C.J."/>
            <person name="Probst A.J."/>
            <person name="Thomas B.C."/>
            <person name="Singh A."/>
            <person name="Wilkins M.J."/>
            <person name="Karaoz U."/>
            <person name="Brodie E.L."/>
            <person name="Williams K.H."/>
            <person name="Hubbard S.S."/>
            <person name="Banfield J.F."/>
        </authorList>
    </citation>
    <scope>NUCLEOTIDE SEQUENCE [LARGE SCALE GENOMIC DNA]</scope>
</reference>
<evidence type="ECO:0000256" key="5">
    <source>
        <dbReference type="ARBA" id="ARBA00023235"/>
    </source>
</evidence>
<dbReference type="InterPro" id="IPR004391">
    <property type="entry name" value="Glu_race"/>
</dbReference>
<comment type="pathway">
    <text evidence="7">Cell wall biogenesis; peptidoglycan biosynthesis.</text>
</comment>
<proteinExistence type="inferred from homology"/>
<dbReference type="EMBL" id="MFAU01000016">
    <property type="protein sequence ID" value="OGD84627.1"/>
    <property type="molecule type" value="Genomic_DNA"/>
</dbReference>
<keyword evidence="5 7" id="KW-0413">Isomerase</keyword>
<dbReference type="GO" id="GO:0009252">
    <property type="term" value="P:peptidoglycan biosynthetic process"/>
    <property type="evidence" value="ECO:0007669"/>
    <property type="project" value="UniProtKB-UniRule"/>
</dbReference>
<dbReference type="GO" id="GO:0008360">
    <property type="term" value="P:regulation of cell shape"/>
    <property type="evidence" value="ECO:0007669"/>
    <property type="project" value="UniProtKB-KW"/>
</dbReference>
<evidence type="ECO:0000313" key="8">
    <source>
        <dbReference type="EMBL" id="OGD84627.1"/>
    </source>
</evidence>
<keyword evidence="3 7" id="KW-0133">Cell shape</keyword>
<dbReference type="SUPFAM" id="SSF53681">
    <property type="entry name" value="Aspartate/glutamate racemase"/>
    <property type="match status" value="2"/>
</dbReference>
<dbReference type="InterPro" id="IPR001920">
    <property type="entry name" value="Asp/Glu_race"/>
</dbReference>